<dbReference type="GO" id="GO:0044550">
    <property type="term" value="P:secondary metabolite biosynthetic process"/>
    <property type="evidence" value="ECO:0007669"/>
    <property type="project" value="TreeGrafter"/>
</dbReference>
<keyword evidence="1" id="KW-0808">Transferase</keyword>
<evidence type="ECO:0000259" key="3">
    <source>
        <dbReference type="Pfam" id="PF08541"/>
    </source>
</evidence>
<dbReference type="Pfam" id="PF08545">
    <property type="entry name" value="ACP_syn_III"/>
    <property type="match status" value="1"/>
</dbReference>
<evidence type="ECO:0000313" key="8">
    <source>
        <dbReference type="Proteomes" id="UP000396862"/>
    </source>
</evidence>
<feature type="domain" description="Beta-ketoacyl-[acyl-carrier-protein] synthase III C-terminal" evidence="3">
    <location>
        <begin position="260"/>
        <end position="359"/>
    </location>
</feature>
<evidence type="ECO:0000259" key="4">
    <source>
        <dbReference type="Pfam" id="PF08545"/>
    </source>
</evidence>
<reference evidence="6 7" key="1">
    <citation type="submission" date="2018-03" db="EMBL/GenBank/DDBJ databases">
        <title>Genomic Encyclopedia of Archaeal and Bacterial Type Strains, Phase II (KMG-II): from individual species to whole genera.</title>
        <authorList>
            <person name="Goeker M."/>
        </authorList>
    </citation>
    <scope>NUCLEOTIDE SEQUENCE [LARGE SCALE GENOMIC DNA]</scope>
    <source>
        <strain evidence="6 7">DSM 27267</strain>
    </source>
</reference>
<dbReference type="GO" id="GO:0006633">
    <property type="term" value="P:fatty acid biosynthetic process"/>
    <property type="evidence" value="ECO:0007669"/>
    <property type="project" value="InterPro"/>
</dbReference>
<reference evidence="5 8" key="2">
    <citation type="submission" date="2019-10" db="EMBL/GenBank/DDBJ databases">
        <title>Prolixibacter strains distinguished by the presence of nitrate reductase genes were adept at nitrate-dependent anaerobic corrosion of metallic iron and carbon steel.</title>
        <authorList>
            <person name="Iino T."/>
            <person name="Shono N."/>
            <person name="Ito K."/>
            <person name="Nakamura R."/>
            <person name="Sueoka K."/>
            <person name="Harayama S."/>
            <person name="Ohkuma M."/>
        </authorList>
    </citation>
    <scope>NUCLEOTIDE SEQUENCE [LARGE SCALE GENOMIC DNA]</scope>
    <source>
        <strain evidence="5 8">MIC1-1</strain>
    </source>
</reference>
<gene>
    <name evidence="5" type="primary">fabH1_2</name>
    <name evidence="6" type="ORF">CLV93_101520</name>
    <name evidence="5" type="ORF">JCM18694_04220</name>
</gene>
<comment type="caution">
    <text evidence="6">The sequence shown here is derived from an EMBL/GenBank/DDBJ whole genome shotgun (WGS) entry which is preliminary data.</text>
</comment>
<dbReference type="Proteomes" id="UP000396862">
    <property type="component" value="Unassembled WGS sequence"/>
</dbReference>
<feature type="domain" description="Beta-ketoacyl-[acyl-carrier-protein] synthase III N-terminal" evidence="4">
    <location>
        <begin position="135"/>
        <end position="199"/>
    </location>
</feature>
<keyword evidence="8" id="KW-1185">Reference proteome</keyword>
<dbReference type="RefSeq" id="WP_106540586.1">
    <property type="nucleotide sequence ID" value="NZ_BLAU01000001.1"/>
</dbReference>
<dbReference type="PANTHER" id="PTHR34069:SF3">
    <property type="entry name" value="ACYL-COA:ACYL-COA ALKYLTRANSFERASE"/>
    <property type="match status" value="1"/>
</dbReference>
<dbReference type="SUPFAM" id="SSF53901">
    <property type="entry name" value="Thiolase-like"/>
    <property type="match status" value="1"/>
</dbReference>
<dbReference type="Gene3D" id="3.40.47.10">
    <property type="match status" value="2"/>
</dbReference>
<dbReference type="EMBL" id="BLAU01000001">
    <property type="protein sequence ID" value="GET20176.1"/>
    <property type="molecule type" value="Genomic_DNA"/>
</dbReference>
<dbReference type="PANTHER" id="PTHR34069">
    <property type="entry name" value="3-OXOACYL-[ACYL-CARRIER-PROTEIN] SYNTHASE 3"/>
    <property type="match status" value="1"/>
</dbReference>
<accession>A0A2P8CKQ6</accession>
<dbReference type="InterPro" id="IPR013747">
    <property type="entry name" value="ACP_syn_III_C"/>
</dbReference>
<dbReference type="CDD" id="cd00830">
    <property type="entry name" value="KAS_III"/>
    <property type="match status" value="1"/>
</dbReference>
<organism evidence="6 7">
    <name type="scientific">Prolixibacter denitrificans</name>
    <dbReference type="NCBI Taxonomy" id="1541063"/>
    <lineage>
        <taxon>Bacteria</taxon>
        <taxon>Pseudomonadati</taxon>
        <taxon>Bacteroidota</taxon>
        <taxon>Bacteroidia</taxon>
        <taxon>Marinilabiliales</taxon>
        <taxon>Prolixibacteraceae</taxon>
        <taxon>Prolixibacter</taxon>
    </lineage>
</organism>
<dbReference type="GO" id="GO:0004315">
    <property type="term" value="F:3-oxoacyl-[acyl-carrier-protein] synthase activity"/>
    <property type="evidence" value="ECO:0007669"/>
    <property type="project" value="InterPro"/>
</dbReference>
<protein>
    <submittedName>
        <fullName evidence="5">3-oxoacyl-ACP synthase</fullName>
    </submittedName>
    <submittedName>
        <fullName evidence="6">3-oxoacyl-[acyl-carrier-protein] synthase-3</fullName>
    </submittedName>
</protein>
<dbReference type="InterPro" id="IPR013751">
    <property type="entry name" value="ACP_syn_III_N"/>
</dbReference>
<evidence type="ECO:0000313" key="6">
    <source>
        <dbReference type="EMBL" id="PSK85556.1"/>
    </source>
</evidence>
<dbReference type="AlphaFoldDB" id="A0A2P8CKQ6"/>
<evidence type="ECO:0000256" key="1">
    <source>
        <dbReference type="ARBA" id="ARBA00022679"/>
    </source>
</evidence>
<keyword evidence="2" id="KW-0012">Acyltransferase</keyword>
<dbReference type="InterPro" id="IPR016039">
    <property type="entry name" value="Thiolase-like"/>
</dbReference>
<dbReference type="OrthoDB" id="5171393at2"/>
<dbReference type="Proteomes" id="UP000240621">
    <property type="component" value="Unassembled WGS sequence"/>
</dbReference>
<evidence type="ECO:0000256" key="2">
    <source>
        <dbReference type="ARBA" id="ARBA00023315"/>
    </source>
</evidence>
<evidence type="ECO:0000313" key="5">
    <source>
        <dbReference type="EMBL" id="GET20176.1"/>
    </source>
</evidence>
<name>A0A2P8CKQ6_9BACT</name>
<dbReference type="EMBL" id="PYGC01000001">
    <property type="protein sequence ID" value="PSK85556.1"/>
    <property type="molecule type" value="Genomic_DNA"/>
</dbReference>
<dbReference type="Pfam" id="PF08541">
    <property type="entry name" value="ACP_syn_III_C"/>
    <property type="match status" value="1"/>
</dbReference>
<evidence type="ECO:0000313" key="7">
    <source>
        <dbReference type="Proteomes" id="UP000240621"/>
    </source>
</evidence>
<sequence>MDKKLYTVIVGSGSYIPPVVIPNDHFLDWEFHDPATGEKFERPNAEIIQKFNEITNIEERRYANPEHKTSDLAAFAAKDAIESSGYDAESFDFLIVANNFGDMDINNPRTDIMPPISTRVKRMLDIKNPSCMCHDVVAGCPGWTTAMIVADAYIKSGTFKRGLVIGSDVNSRVRDPHDRDSMIFSDGAGAVIVEARESDVPVGIISHASRADAIDGGEWLKMAESVNPAFEGNELYIRMMGNKVYVYALSVVPGVVKQSLEDAGLGLEDVSKVLIHQANEKMDDAILGRLFKLYGKRSYPKDLMPMTIRKFGNSSSATVPTLYDLISKGKMEDHAFNSGDNIVLTSVGAGMIINSIIYRMP</sequence>
<proteinExistence type="predicted"/>